<accession>A0ABN8Y175</accession>
<organism evidence="1 2">
    <name type="scientific">Rangifer tarandus platyrhynchus</name>
    <name type="common">Svalbard reindeer</name>
    <dbReference type="NCBI Taxonomy" id="3082113"/>
    <lineage>
        <taxon>Eukaryota</taxon>
        <taxon>Metazoa</taxon>
        <taxon>Chordata</taxon>
        <taxon>Craniata</taxon>
        <taxon>Vertebrata</taxon>
        <taxon>Euteleostomi</taxon>
        <taxon>Mammalia</taxon>
        <taxon>Eutheria</taxon>
        <taxon>Laurasiatheria</taxon>
        <taxon>Artiodactyla</taxon>
        <taxon>Ruminantia</taxon>
        <taxon>Pecora</taxon>
        <taxon>Cervidae</taxon>
        <taxon>Odocoileinae</taxon>
        <taxon>Rangifer</taxon>
    </lineage>
</organism>
<gene>
    <name evidence="1" type="ORF">MRATA1EN1_LOCUS3662</name>
</gene>
<sequence length="132" mass="14918">MTPWTAAHQASLSFTNSRSLLKLMSIASVMPSNHLILCCPLLPPSFFPSIGVFFKESVLHIRWPKYWSFNFSISPSNEYSGLISFMIGWFDLLAVQGTLKSLLQHHKNKSINSLVLSFLYSATLLSIHMEKP</sequence>
<dbReference type="Proteomes" id="UP001176941">
    <property type="component" value="Chromosome 11"/>
</dbReference>
<name>A0ABN8Y175_RANTA</name>
<evidence type="ECO:0000313" key="2">
    <source>
        <dbReference type="Proteomes" id="UP001176941"/>
    </source>
</evidence>
<reference evidence="1" key="1">
    <citation type="submission" date="2023-04" db="EMBL/GenBank/DDBJ databases">
        <authorList>
            <consortium name="ELIXIR-Norway"/>
        </authorList>
    </citation>
    <scope>NUCLEOTIDE SEQUENCE [LARGE SCALE GENOMIC DNA]</scope>
</reference>
<proteinExistence type="predicted"/>
<protein>
    <recommendedName>
        <fullName evidence="3">NADH dehydrogenase subunit 5</fullName>
    </recommendedName>
</protein>
<dbReference type="EMBL" id="OX459947">
    <property type="protein sequence ID" value="CAI9154700.1"/>
    <property type="molecule type" value="Genomic_DNA"/>
</dbReference>
<evidence type="ECO:0008006" key="3">
    <source>
        <dbReference type="Google" id="ProtNLM"/>
    </source>
</evidence>
<keyword evidence="2" id="KW-1185">Reference proteome</keyword>
<evidence type="ECO:0000313" key="1">
    <source>
        <dbReference type="EMBL" id="CAI9154700.1"/>
    </source>
</evidence>